<evidence type="ECO:0000313" key="2">
    <source>
        <dbReference type="Proteomes" id="UP000265520"/>
    </source>
</evidence>
<sequence length="85" mass="9518">DCALNFLPRLKLWRLDIPPYPSIPLNVELKAMYDHEDKRFQLSTGFLLANIAKAEGSLNVGLSPKIGLSGNMSFDMFYAMVNLSV</sequence>
<keyword evidence="2" id="KW-1185">Reference proteome</keyword>
<organism evidence="1 2">
    <name type="scientific">Trifolium medium</name>
    <dbReference type="NCBI Taxonomy" id="97028"/>
    <lineage>
        <taxon>Eukaryota</taxon>
        <taxon>Viridiplantae</taxon>
        <taxon>Streptophyta</taxon>
        <taxon>Embryophyta</taxon>
        <taxon>Tracheophyta</taxon>
        <taxon>Spermatophyta</taxon>
        <taxon>Magnoliopsida</taxon>
        <taxon>eudicotyledons</taxon>
        <taxon>Gunneridae</taxon>
        <taxon>Pentapetalae</taxon>
        <taxon>rosids</taxon>
        <taxon>fabids</taxon>
        <taxon>Fabales</taxon>
        <taxon>Fabaceae</taxon>
        <taxon>Papilionoideae</taxon>
        <taxon>50 kb inversion clade</taxon>
        <taxon>NPAAA clade</taxon>
        <taxon>Hologalegina</taxon>
        <taxon>IRL clade</taxon>
        <taxon>Trifolieae</taxon>
        <taxon>Trifolium</taxon>
    </lineage>
</organism>
<proteinExistence type="predicted"/>
<dbReference type="Proteomes" id="UP000265520">
    <property type="component" value="Unassembled WGS sequence"/>
</dbReference>
<feature type="non-terminal residue" evidence="1">
    <location>
        <position position="1"/>
    </location>
</feature>
<name>A0A392SS48_9FABA</name>
<dbReference type="AlphaFoldDB" id="A0A392SS48"/>
<dbReference type="EMBL" id="LXQA010420269">
    <property type="protein sequence ID" value="MCI50686.1"/>
    <property type="molecule type" value="Genomic_DNA"/>
</dbReference>
<accession>A0A392SS48</accession>
<comment type="caution">
    <text evidence="1">The sequence shown here is derived from an EMBL/GenBank/DDBJ whole genome shotgun (WGS) entry which is preliminary data.</text>
</comment>
<protein>
    <submittedName>
        <fullName evidence="1">Uncharacterized protein</fullName>
    </submittedName>
</protein>
<evidence type="ECO:0000313" key="1">
    <source>
        <dbReference type="EMBL" id="MCI50686.1"/>
    </source>
</evidence>
<reference evidence="1 2" key="1">
    <citation type="journal article" date="2018" name="Front. Plant Sci.">
        <title>Red Clover (Trifolium pratense) and Zigzag Clover (T. medium) - A Picture of Genomic Similarities and Differences.</title>
        <authorList>
            <person name="Dluhosova J."/>
            <person name="Istvanek J."/>
            <person name="Nedelnik J."/>
            <person name="Repkova J."/>
        </authorList>
    </citation>
    <scope>NUCLEOTIDE SEQUENCE [LARGE SCALE GENOMIC DNA]</scope>
    <source>
        <strain evidence="2">cv. 10/8</strain>
        <tissue evidence="1">Leaf</tissue>
    </source>
</reference>